<dbReference type="InterPro" id="IPR033788">
    <property type="entry name" value="VbhA-like"/>
</dbReference>
<dbReference type="RefSeq" id="WP_188652569.1">
    <property type="nucleotide sequence ID" value="NZ_BMIN01000005.1"/>
</dbReference>
<name>A0ABQ1Q0P7_9BACI</name>
<protein>
    <recommendedName>
        <fullName evidence="3">Antitoxin VbhA domain-containing protein</fullName>
    </recommendedName>
</protein>
<evidence type="ECO:0008006" key="3">
    <source>
        <dbReference type="Google" id="ProtNLM"/>
    </source>
</evidence>
<accession>A0ABQ1Q0P7</accession>
<dbReference type="Gene3D" id="1.10.8.1050">
    <property type="entry name" value="Antitoxin VbhA-like"/>
    <property type="match status" value="1"/>
</dbReference>
<evidence type="ECO:0000313" key="2">
    <source>
        <dbReference type="Proteomes" id="UP000642571"/>
    </source>
</evidence>
<evidence type="ECO:0000313" key="1">
    <source>
        <dbReference type="EMBL" id="GGD09214.1"/>
    </source>
</evidence>
<sequence>MNDKPSIEKAMKNAKASIELEGYDLTEEHEQLVRKSLLGEISHEQFVEMALELVQQRKDRK</sequence>
<keyword evidence="2" id="KW-1185">Reference proteome</keyword>
<dbReference type="InterPro" id="IPR043038">
    <property type="entry name" value="VbhA_sf"/>
</dbReference>
<dbReference type="Proteomes" id="UP000642571">
    <property type="component" value="Unassembled WGS sequence"/>
</dbReference>
<dbReference type="CDD" id="cd11586">
    <property type="entry name" value="VbhA_like"/>
    <property type="match status" value="1"/>
</dbReference>
<comment type="caution">
    <text evidence="1">The sequence shown here is derived from an EMBL/GenBank/DDBJ whole genome shotgun (WGS) entry which is preliminary data.</text>
</comment>
<proteinExistence type="predicted"/>
<gene>
    <name evidence="1" type="ORF">GCM10011389_15920</name>
</gene>
<dbReference type="EMBL" id="BMIN01000005">
    <property type="protein sequence ID" value="GGD09214.1"/>
    <property type="molecule type" value="Genomic_DNA"/>
</dbReference>
<reference evidence="2" key="1">
    <citation type="journal article" date="2019" name="Int. J. Syst. Evol. Microbiol.">
        <title>The Global Catalogue of Microorganisms (GCM) 10K type strain sequencing project: providing services to taxonomists for standard genome sequencing and annotation.</title>
        <authorList>
            <consortium name="The Broad Institute Genomics Platform"/>
            <consortium name="The Broad Institute Genome Sequencing Center for Infectious Disease"/>
            <person name="Wu L."/>
            <person name="Ma J."/>
        </authorList>
    </citation>
    <scope>NUCLEOTIDE SEQUENCE [LARGE SCALE GENOMIC DNA]</scope>
    <source>
        <strain evidence="2">CGMCC 1.15353</strain>
    </source>
</reference>
<organism evidence="1 2">
    <name type="scientific">Pontibacillus salipaludis</name>
    <dbReference type="NCBI Taxonomy" id="1697394"/>
    <lineage>
        <taxon>Bacteria</taxon>
        <taxon>Bacillati</taxon>
        <taxon>Bacillota</taxon>
        <taxon>Bacilli</taxon>
        <taxon>Bacillales</taxon>
        <taxon>Bacillaceae</taxon>
        <taxon>Pontibacillus</taxon>
    </lineage>
</organism>